<keyword evidence="3" id="KW-1185">Reference proteome</keyword>
<proteinExistence type="predicted"/>
<reference evidence="2 3" key="1">
    <citation type="submission" date="2024-12" db="EMBL/GenBank/DDBJ databases">
        <authorList>
            <person name="Hu S."/>
        </authorList>
    </citation>
    <scope>NUCLEOTIDE SEQUENCE [LARGE SCALE GENOMIC DNA]</scope>
    <source>
        <strain evidence="2 3">P-25</strain>
    </source>
</reference>
<evidence type="ECO:0000256" key="1">
    <source>
        <dbReference type="SAM" id="SignalP"/>
    </source>
</evidence>
<dbReference type="RefSeq" id="WP_138728985.1">
    <property type="nucleotide sequence ID" value="NZ_SRMP02000049.1"/>
</dbReference>
<feature type="signal peptide" evidence="1">
    <location>
        <begin position="1"/>
        <end position="19"/>
    </location>
</feature>
<dbReference type="InterPro" id="IPR027304">
    <property type="entry name" value="Trigger_fact/SurA_dom_sf"/>
</dbReference>
<keyword evidence="1" id="KW-0732">Signal</keyword>
<organism evidence="2 3">
    <name type="scientific">Pedobacter helvus</name>
    <dbReference type="NCBI Taxonomy" id="2563444"/>
    <lineage>
        <taxon>Bacteria</taxon>
        <taxon>Pseudomonadati</taxon>
        <taxon>Bacteroidota</taxon>
        <taxon>Sphingobacteriia</taxon>
        <taxon>Sphingobacteriales</taxon>
        <taxon>Sphingobacteriaceae</taxon>
        <taxon>Pedobacter</taxon>
    </lineage>
</organism>
<sequence>MKKAFLVLFFTAAGSILYAQNVATINDNPISCKEFLWVYKKNHVGETSLNQKDLAAYLELYINFKLKVAEAKALGLDADATYKEEIAGYEEALKAQKKVSVDAADYAYLMNEYREGVLMFNLCEQKIWGKAQDDDDKLRAFYANNIKNYQSKPFEEVRGQVVGDYQEQLEATWVDSLRSKYKIKINQAELKKLAKN</sequence>
<dbReference type="Proteomes" id="UP001517367">
    <property type="component" value="Unassembled WGS sequence"/>
</dbReference>
<comment type="caution">
    <text evidence="2">The sequence shown here is derived from an EMBL/GenBank/DDBJ whole genome shotgun (WGS) entry which is preliminary data.</text>
</comment>
<evidence type="ECO:0008006" key="4">
    <source>
        <dbReference type="Google" id="ProtNLM"/>
    </source>
</evidence>
<dbReference type="SUPFAM" id="SSF109998">
    <property type="entry name" value="Triger factor/SurA peptide-binding domain-like"/>
    <property type="match status" value="1"/>
</dbReference>
<accession>A0ABW9JQU3</accession>
<dbReference type="EMBL" id="SRMP02000049">
    <property type="protein sequence ID" value="MFN0293307.1"/>
    <property type="molecule type" value="Genomic_DNA"/>
</dbReference>
<evidence type="ECO:0000313" key="2">
    <source>
        <dbReference type="EMBL" id="MFN0293307.1"/>
    </source>
</evidence>
<evidence type="ECO:0000313" key="3">
    <source>
        <dbReference type="Proteomes" id="UP001517367"/>
    </source>
</evidence>
<protein>
    <recommendedName>
        <fullName evidence="4">Peptidylprolyl isomerase</fullName>
    </recommendedName>
</protein>
<dbReference type="Gene3D" id="1.10.4030.10">
    <property type="entry name" value="Porin chaperone SurA, peptide-binding domain"/>
    <property type="match status" value="1"/>
</dbReference>
<feature type="chain" id="PRO_5046914434" description="Peptidylprolyl isomerase" evidence="1">
    <location>
        <begin position="20"/>
        <end position="196"/>
    </location>
</feature>
<name>A0ABW9JQU3_9SPHI</name>
<gene>
    <name evidence="2" type="ORF">E5L68_018100</name>
</gene>